<dbReference type="PANTHER" id="PTHR21445">
    <property type="entry name" value="ENDONUCLEASE IV ENDODEOXYRIBONUCLEASE IV"/>
    <property type="match status" value="1"/>
</dbReference>
<dbReference type="SMART" id="SM00518">
    <property type="entry name" value="AP2Ec"/>
    <property type="match status" value="1"/>
</dbReference>
<dbReference type="STRING" id="572546.Arcpr_0923"/>
<dbReference type="GO" id="GO:0003906">
    <property type="term" value="F:DNA-(apurinic or apyrimidinic site) endonuclease activity"/>
    <property type="evidence" value="ECO:0007669"/>
    <property type="project" value="TreeGrafter"/>
</dbReference>
<evidence type="ECO:0000259" key="1">
    <source>
        <dbReference type="Pfam" id="PF01261"/>
    </source>
</evidence>
<dbReference type="PaxDb" id="572546-Arcpr_0923"/>
<dbReference type="GO" id="GO:0008081">
    <property type="term" value="F:phosphoric diester hydrolase activity"/>
    <property type="evidence" value="ECO:0007669"/>
    <property type="project" value="TreeGrafter"/>
</dbReference>
<dbReference type="HOGENOM" id="CLU_068832_0_0_2"/>
<dbReference type="Gene3D" id="3.20.20.150">
    <property type="entry name" value="Divalent-metal-dependent TIM barrel enzymes"/>
    <property type="match status" value="1"/>
</dbReference>
<dbReference type="Proteomes" id="UP000001901">
    <property type="component" value="Chromosome"/>
</dbReference>
<dbReference type="GO" id="GO:0016853">
    <property type="term" value="F:isomerase activity"/>
    <property type="evidence" value="ECO:0007669"/>
    <property type="project" value="UniProtKB-KW"/>
</dbReference>
<dbReference type="KEGG" id="apo:Arcpr_0923"/>
<dbReference type="InterPro" id="IPR036237">
    <property type="entry name" value="Xyl_isomerase-like_sf"/>
</dbReference>
<keyword evidence="3" id="KW-1185">Reference proteome</keyword>
<reference evidence="2 3" key="1">
    <citation type="journal article" date="2010" name="Stand. Genomic Sci.">
        <title>Complete genome sequence of Archaeoglobus profundus type strain (AV18).</title>
        <authorList>
            <person name="von Jan M."/>
            <person name="Lapidus A."/>
            <person name="Del Rio T.G."/>
            <person name="Copeland A."/>
            <person name="Tice H."/>
            <person name="Cheng J.F."/>
            <person name="Lucas S."/>
            <person name="Chen F."/>
            <person name="Nolan M."/>
            <person name="Goodwin L."/>
            <person name="Han C."/>
            <person name="Pitluck S."/>
            <person name="Liolios K."/>
            <person name="Ivanova N."/>
            <person name="Mavromatis K."/>
            <person name="Ovchinnikova G."/>
            <person name="Chertkov O."/>
            <person name="Pati A."/>
            <person name="Chen A."/>
            <person name="Palaniappan K."/>
            <person name="Land M."/>
            <person name="Hauser L."/>
            <person name="Chang Y.J."/>
            <person name="Jeffries C.D."/>
            <person name="Saunders E."/>
            <person name="Brettin T."/>
            <person name="Detter J.C."/>
            <person name="Chain P."/>
            <person name="Eichinger K."/>
            <person name="Huber H."/>
            <person name="Spring S."/>
            <person name="Rohde M."/>
            <person name="Goker M."/>
            <person name="Wirth R."/>
            <person name="Woyke T."/>
            <person name="Bristow J."/>
            <person name="Eisen J.A."/>
            <person name="Markowitz V."/>
            <person name="Hugenholtz P."/>
            <person name="Kyrpides N.C."/>
            <person name="Klenk H.P."/>
        </authorList>
    </citation>
    <scope>NUCLEOTIDE SEQUENCE [LARGE SCALE GENOMIC DNA]</scope>
    <source>
        <strain evidence="3">DSM 5631 / JCM 9629 / NBRC 100127 / Av18</strain>
    </source>
</reference>
<dbReference type="GO" id="GO:0008270">
    <property type="term" value="F:zinc ion binding"/>
    <property type="evidence" value="ECO:0007669"/>
    <property type="project" value="InterPro"/>
</dbReference>
<dbReference type="GeneID" id="8739588"/>
<dbReference type="RefSeq" id="WP_012940320.1">
    <property type="nucleotide sequence ID" value="NC_013741.1"/>
</dbReference>
<dbReference type="SUPFAM" id="SSF51658">
    <property type="entry name" value="Xylose isomerase-like"/>
    <property type="match status" value="1"/>
</dbReference>
<evidence type="ECO:0000313" key="3">
    <source>
        <dbReference type="Proteomes" id="UP000001901"/>
    </source>
</evidence>
<organism evidence="2 3">
    <name type="scientific">Archaeoglobus profundus (strain DSM 5631 / JCM 9629 / NBRC 100127 / Av18)</name>
    <dbReference type="NCBI Taxonomy" id="572546"/>
    <lineage>
        <taxon>Archaea</taxon>
        <taxon>Methanobacteriati</taxon>
        <taxon>Methanobacteriota</taxon>
        <taxon>Archaeoglobi</taxon>
        <taxon>Archaeoglobales</taxon>
        <taxon>Archaeoglobaceae</taxon>
        <taxon>Archaeoglobus</taxon>
    </lineage>
</organism>
<protein>
    <submittedName>
        <fullName evidence="2">Xylose isomerase domain protein TIM barrel</fullName>
    </submittedName>
</protein>
<evidence type="ECO:0000313" key="2">
    <source>
        <dbReference type="EMBL" id="ADB57984.1"/>
    </source>
</evidence>
<dbReference type="PANTHER" id="PTHR21445:SF0">
    <property type="entry name" value="APURINIC-APYRIMIDINIC ENDONUCLEASE"/>
    <property type="match status" value="1"/>
</dbReference>
<dbReference type="InterPro" id="IPR013022">
    <property type="entry name" value="Xyl_isomerase-like_TIM-brl"/>
</dbReference>
<name>D2RI59_ARCPA</name>
<dbReference type="Pfam" id="PF01261">
    <property type="entry name" value="AP_endonuc_2"/>
    <property type="match status" value="1"/>
</dbReference>
<dbReference type="GO" id="GO:0003677">
    <property type="term" value="F:DNA binding"/>
    <property type="evidence" value="ECO:0007669"/>
    <property type="project" value="InterPro"/>
</dbReference>
<gene>
    <name evidence="2" type="ordered locus">Arcpr_0923</name>
</gene>
<keyword evidence="2" id="KW-0413">Isomerase</keyword>
<dbReference type="OrthoDB" id="33250at2157"/>
<dbReference type="EMBL" id="CP001857">
    <property type="protein sequence ID" value="ADB57984.1"/>
    <property type="molecule type" value="Genomic_DNA"/>
</dbReference>
<dbReference type="AlphaFoldDB" id="D2RI59"/>
<dbReference type="GO" id="GO:0006284">
    <property type="term" value="P:base-excision repair"/>
    <property type="evidence" value="ECO:0007669"/>
    <property type="project" value="TreeGrafter"/>
</dbReference>
<dbReference type="InterPro" id="IPR001719">
    <property type="entry name" value="AP_endonuc_2"/>
</dbReference>
<proteinExistence type="predicted"/>
<dbReference type="eggNOG" id="arCOG01894">
    <property type="taxonomic scope" value="Archaea"/>
</dbReference>
<sequence>MRFGTAGVPNCSKDRSTIGGIRTIRELGLDAMEVQFVRGVKMGIDMAKQVKEVAESLNVKLSVHAPYYINMNADGVKLKGSIERLKKTVEIGGIFAKDIVFHPGYYLKHSKETTYRRIRDNLKPVVEFARDRGVMLRPETTGKPTQFGDLEETLRLCQELEILPCIDFAHIHARYRAFNSYEEFCQILETVENTLGSDALKMLHVHVSGIEYGLKGEKRHLNLKESDFKYEDLLRALKDFSVDGTIIVESPNLEEDALMLKKLWLEIE</sequence>
<accession>D2RI59</accession>
<dbReference type="CDD" id="cd00019">
    <property type="entry name" value="AP2Ec"/>
    <property type="match status" value="1"/>
</dbReference>
<dbReference type="FunFam" id="3.20.20.150:FF:000017">
    <property type="entry name" value="Endonuclease IV related protein"/>
    <property type="match status" value="1"/>
</dbReference>
<feature type="domain" description="Xylose isomerase-like TIM barrel" evidence="1">
    <location>
        <begin position="22"/>
        <end position="255"/>
    </location>
</feature>